<dbReference type="EMBL" id="JACHWU010000003">
    <property type="protein sequence ID" value="MBB3051635.1"/>
    <property type="molecule type" value="Genomic_DNA"/>
</dbReference>
<protein>
    <recommendedName>
        <fullName evidence="7">PucR family transcriptional regulator</fullName>
    </recommendedName>
</protein>
<evidence type="ECO:0000313" key="5">
    <source>
        <dbReference type="EMBL" id="MBB3051635.1"/>
    </source>
</evidence>
<gene>
    <name evidence="5" type="ORF">FHS23_002664</name>
</gene>
<dbReference type="AlphaFoldDB" id="A0A839S1W7"/>
<dbReference type="Gene3D" id="1.10.10.2840">
    <property type="entry name" value="PucR C-terminal helix-turn-helix domain"/>
    <property type="match status" value="1"/>
</dbReference>
<feature type="domain" description="CdaR GGDEF-like" evidence="4">
    <location>
        <begin position="179"/>
        <end position="282"/>
    </location>
</feature>
<dbReference type="InterPro" id="IPR025751">
    <property type="entry name" value="RsbRD_N_dom"/>
</dbReference>
<reference evidence="5 6" key="1">
    <citation type="submission" date="2020-08" db="EMBL/GenBank/DDBJ databases">
        <title>Genomic Encyclopedia of Type Strains, Phase III (KMG-III): the genomes of soil and plant-associated and newly described type strains.</title>
        <authorList>
            <person name="Whitman W."/>
        </authorList>
    </citation>
    <scope>NUCLEOTIDE SEQUENCE [LARGE SCALE GENOMIC DNA]</scope>
    <source>
        <strain evidence="5 6">CECT 8577</strain>
    </source>
</reference>
<evidence type="ECO:0000259" key="2">
    <source>
        <dbReference type="Pfam" id="PF13556"/>
    </source>
</evidence>
<evidence type="ECO:0000259" key="3">
    <source>
        <dbReference type="Pfam" id="PF14361"/>
    </source>
</evidence>
<dbReference type="Pfam" id="PF13556">
    <property type="entry name" value="HTH_30"/>
    <property type="match status" value="1"/>
</dbReference>
<feature type="domain" description="RsbT co-antagonist protein RsbRD N-terminal" evidence="3">
    <location>
        <begin position="24"/>
        <end position="159"/>
    </location>
</feature>
<dbReference type="InterPro" id="IPR041522">
    <property type="entry name" value="CdaR_GGDEF"/>
</dbReference>
<feature type="domain" description="PucR C-terminal helix-turn-helix" evidence="2">
    <location>
        <begin position="332"/>
        <end position="387"/>
    </location>
</feature>
<comment type="caution">
    <text evidence="5">The sequence shown here is derived from an EMBL/GenBank/DDBJ whole genome shotgun (WGS) entry which is preliminary data.</text>
</comment>
<dbReference type="InterPro" id="IPR025736">
    <property type="entry name" value="PucR_C-HTH_dom"/>
</dbReference>
<dbReference type="PANTHER" id="PTHR33744">
    <property type="entry name" value="CARBOHYDRATE DIACID REGULATOR"/>
    <property type="match status" value="1"/>
</dbReference>
<evidence type="ECO:0000259" key="4">
    <source>
        <dbReference type="Pfam" id="PF17853"/>
    </source>
</evidence>
<dbReference type="Pfam" id="PF17853">
    <property type="entry name" value="GGDEF_2"/>
    <property type="match status" value="1"/>
</dbReference>
<proteinExistence type="inferred from homology"/>
<sequence length="400" mass="43705">MTSDSTTADARVVTACELLLDDLDTLTLEIARLIRVDEPYYVDYMSTQQLADAVHPNVIVGLQNVIQNEANQPSVSRRTGRQRAEHGVPLAAVLHAYRIGTRHMWHELVHRCRPDPEASQALLGSASVLWNSLDLSAQALTTAYQDVETERLFNDSRLREAALAALFSGVTTTGQGPAEVADALRLPKVGRFVVVASDPRSMERDGSAVSVERALSSLGVRSVWRSEADSELGLVALTKTYRADRLNRYLATITTGRAGMSDVFESIVATPHAVTEALMARDAATPGTNVVMRFDEARVAALVTAAPELSTGLARDTLDKLLDLPADEQSVLLDTLQAWFDAEGSAAEAGCRLHCHQNTVRYRLNKLAQLTGRDPRNPGDLTRLYLARETVRLLPEQVRG</sequence>
<evidence type="ECO:0000256" key="1">
    <source>
        <dbReference type="ARBA" id="ARBA00006754"/>
    </source>
</evidence>
<accession>A0A839S1W7</accession>
<keyword evidence="6" id="KW-1185">Reference proteome</keyword>
<dbReference type="InterPro" id="IPR042070">
    <property type="entry name" value="PucR_C-HTH_sf"/>
</dbReference>
<dbReference type="RefSeq" id="WP_183654160.1">
    <property type="nucleotide sequence ID" value="NZ_JACHWU010000003.1"/>
</dbReference>
<organism evidence="5 6">
    <name type="scientific">Prauserella isguenensis</name>
    <dbReference type="NCBI Taxonomy" id="1470180"/>
    <lineage>
        <taxon>Bacteria</taxon>
        <taxon>Bacillati</taxon>
        <taxon>Actinomycetota</taxon>
        <taxon>Actinomycetes</taxon>
        <taxon>Pseudonocardiales</taxon>
        <taxon>Pseudonocardiaceae</taxon>
        <taxon>Prauserella</taxon>
    </lineage>
</organism>
<dbReference type="PANTHER" id="PTHR33744:SF1">
    <property type="entry name" value="DNA-BINDING TRANSCRIPTIONAL ACTIVATOR ADER"/>
    <property type="match status" value="1"/>
</dbReference>
<comment type="similarity">
    <text evidence="1">Belongs to the CdaR family.</text>
</comment>
<name>A0A839S1W7_9PSEU</name>
<dbReference type="Proteomes" id="UP000550714">
    <property type="component" value="Unassembled WGS sequence"/>
</dbReference>
<evidence type="ECO:0008006" key="7">
    <source>
        <dbReference type="Google" id="ProtNLM"/>
    </source>
</evidence>
<dbReference type="Pfam" id="PF14361">
    <property type="entry name" value="RsbRD_N"/>
    <property type="match status" value="1"/>
</dbReference>
<evidence type="ECO:0000313" key="6">
    <source>
        <dbReference type="Proteomes" id="UP000550714"/>
    </source>
</evidence>
<dbReference type="InterPro" id="IPR051448">
    <property type="entry name" value="CdaR-like_regulators"/>
</dbReference>